<dbReference type="HOGENOM" id="CLU_092243_0_1_9"/>
<dbReference type="EMBL" id="AFPZ01000077">
    <property type="protein sequence ID" value="EGQ24030.1"/>
    <property type="molecule type" value="Genomic_DNA"/>
</dbReference>
<evidence type="ECO:0000256" key="5">
    <source>
        <dbReference type="ARBA" id="ARBA00023004"/>
    </source>
</evidence>
<sequence>MKGDLQLVKKGFIFVLFTSLLLLTVALPKASAQVADGTHSLQYQVNQPDSNSASIANDYFVKPAKVTTKNGTSTVQITLKNSAWITKFEPPGGATVVSEDKEADTRVVQFTVSDLSQPIKTAMKVDIEDINYHHEYTVSIVFDAMEDAAPVTPPATNETKTTEDKKVTTNATTTKKPTTEGQVANPQTSDSAPYLLIFALAGSAFLLYRTKFKRKQGEQS</sequence>
<evidence type="ECO:0000256" key="3">
    <source>
        <dbReference type="ARBA" id="ARBA00022525"/>
    </source>
</evidence>
<keyword evidence="8" id="KW-1133">Transmembrane helix</keyword>
<keyword evidence="6" id="KW-0572">Peptidoglycan-anchor</keyword>
<evidence type="ECO:0000256" key="6">
    <source>
        <dbReference type="ARBA" id="ARBA00023088"/>
    </source>
</evidence>
<evidence type="ECO:0000313" key="11">
    <source>
        <dbReference type="Proteomes" id="UP000005316"/>
    </source>
</evidence>
<feature type="region of interest" description="Disordered" evidence="7">
    <location>
        <begin position="151"/>
        <end position="187"/>
    </location>
</feature>
<dbReference type="SMART" id="SM00725">
    <property type="entry name" value="NEAT"/>
    <property type="match status" value="1"/>
</dbReference>
<keyword evidence="4" id="KW-0732">Signal</keyword>
<feature type="transmembrane region" description="Helical" evidence="8">
    <location>
        <begin position="191"/>
        <end position="208"/>
    </location>
</feature>
<dbReference type="GO" id="GO:0015886">
    <property type="term" value="P:heme transport"/>
    <property type="evidence" value="ECO:0007669"/>
    <property type="project" value="InterPro"/>
</dbReference>
<dbReference type="InterPro" id="IPR006635">
    <property type="entry name" value="NEAT_dom"/>
</dbReference>
<dbReference type="SUPFAM" id="SSF158911">
    <property type="entry name" value="NEAT domain-like"/>
    <property type="match status" value="1"/>
</dbReference>
<evidence type="ECO:0000256" key="4">
    <source>
        <dbReference type="ARBA" id="ARBA00022729"/>
    </source>
</evidence>
<evidence type="ECO:0000259" key="9">
    <source>
        <dbReference type="PROSITE" id="PS50978"/>
    </source>
</evidence>
<comment type="caution">
    <text evidence="10">The sequence shown here is derived from an EMBL/GenBank/DDBJ whole genome shotgun (WGS) entry which is preliminary data.</text>
</comment>
<evidence type="ECO:0000256" key="2">
    <source>
        <dbReference type="ARBA" id="ARBA00022512"/>
    </source>
</evidence>
<dbReference type="GO" id="GO:0009274">
    <property type="term" value="C:peptidoglycan-based cell wall"/>
    <property type="evidence" value="ECO:0007669"/>
    <property type="project" value="InterPro"/>
</dbReference>
<evidence type="ECO:0000256" key="8">
    <source>
        <dbReference type="SAM" id="Phobius"/>
    </source>
</evidence>
<proteinExistence type="predicted"/>
<dbReference type="AlphaFoldDB" id="F9DUY1"/>
<dbReference type="Proteomes" id="UP000005316">
    <property type="component" value="Unassembled WGS sequence"/>
</dbReference>
<dbReference type="Gene3D" id="2.60.40.1850">
    <property type="match status" value="1"/>
</dbReference>
<dbReference type="CDD" id="cd06920">
    <property type="entry name" value="NEAT"/>
    <property type="match status" value="1"/>
</dbReference>
<dbReference type="PROSITE" id="PS50978">
    <property type="entry name" value="NEAT"/>
    <property type="match status" value="1"/>
</dbReference>
<dbReference type="InterPro" id="IPR037250">
    <property type="entry name" value="NEAT_dom_sf"/>
</dbReference>
<evidence type="ECO:0000313" key="10">
    <source>
        <dbReference type="EMBL" id="EGQ24030.1"/>
    </source>
</evidence>
<keyword evidence="2" id="KW-0134">Cell wall</keyword>
<name>F9DUY1_9BACL</name>
<keyword evidence="3" id="KW-0964">Secreted</keyword>
<keyword evidence="8" id="KW-0472">Membrane</keyword>
<dbReference type="PANTHER" id="PTHR37824">
    <property type="entry name" value="IRON-REGULATED SURFACE DETERMINANT PROTEIN C"/>
    <property type="match status" value="1"/>
</dbReference>
<keyword evidence="5" id="KW-0408">Iron</keyword>
<dbReference type="InterPro" id="IPR019909">
    <property type="entry name" value="Haem_uptake_protein_IsdC"/>
</dbReference>
<dbReference type="Pfam" id="PF05031">
    <property type="entry name" value="NEAT"/>
    <property type="match status" value="1"/>
</dbReference>
<dbReference type="PANTHER" id="PTHR37824:SF1">
    <property type="entry name" value="IRON-REGULATED SURFACE DETERMINANT PROTEIN C"/>
    <property type="match status" value="1"/>
</dbReference>
<reference evidence="10 11" key="1">
    <citation type="submission" date="2011-04" db="EMBL/GenBank/DDBJ databases">
        <authorList>
            <person name="Muzny D."/>
            <person name="Qin X."/>
            <person name="Deng J."/>
            <person name="Jiang H."/>
            <person name="Liu Y."/>
            <person name="Qu J."/>
            <person name="Song X.-Z."/>
            <person name="Zhang L."/>
            <person name="Thornton R."/>
            <person name="Coyle M."/>
            <person name="Francisco L."/>
            <person name="Jackson L."/>
            <person name="Javaid M."/>
            <person name="Korchina V."/>
            <person name="Kovar C."/>
            <person name="Mata R."/>
            <person name="Mathew T."/>
            <person name="Ngo R."/>
            <person name="Nguyen L."/>
            <person name="Nguyen N."/>
            <person name="Okwuonu G."/>
            <person name="Ongeri F."/>
            <person name="Pham C."/>
            <person name="Simmons D."/>
            <person name="Wilczek-Boney K."/>
            <person name="Hale W."/>
            <person name="Jakkamsetti A."/>
            <person name="Pham P."/>
            <person name="Ruth R."/>
            <person name="San Lucas F."/>
            <person name="Warren J."/>
            <person name="Zhang J."/>
            <person name="Zhao Z."/>
            <person name="Zhou C."/>
            <person name="Zhu D."/>
            <person name="Lee S."/>
            <person name="Bess C."/>
            <person name="Blankenburg K."/>
            <person name="Forbes L."/>
            <person name="Fu Q."/>
            <person name="Gubbala S."/>
            <person name="Hirani K."/>
            <person name="Jayaseelan J.C."/>
            <person name="Lara F."/>
            <person name="Munidasa M."/>
            <person name="Palculict T."/>
            <person name="Patil S."/>
            <person name="Pu L.-L."/>
            <person name="Saada N."/>
            <person name="Tang L."/>
            <person name="Weissenberger G."/>
            <person name="Zhu Y."/>
            <person name="Hemphill L."/>
            <person name="Shang Y."/>
            <person name="Youmans B."/>
            <person name="Ayvaz T."/>
            <person name="Ross M."/>
            <person name="Santibanez J."/>
            <person name="Aqrawi P."/>
            <person name="Gross S."/>
            <person name="Joshi V."/>
            <person name="Fowler G."/>
            <person name="Nazareth L."/>
            <person name="Reid J."/>
            <person name="Worley K."/>
            <person name="Petrosino J."/>
            <person name="Highlander S."/>
            <person name="Gibbs R."/>
        </authorList>
    </citation>
    <scope>NUCLEOTIDE SEQUENCE [LARGE SCALE GENOMIC DNA]</scope>
    <source>
        <strain evidence="10 11">2681</strain>
    </source>
</reference>
<organism evidence="10 11">
    <name type="scientific">Sporosarcina newyorkensis 2681</name>
    <dbReference type="NCBI Taxonomy" id="1027292"/>
    <lineage>
        <taxon>Bacteria</taxon>
        <taxon>Bacillati</taxon>
        <taxon>Bacillota</taxon>
        <taxon>Bacilli</taxon>
        <taxon>Bacillales</taxon>
        <taxon>Caryophanaceae</taxon>
        <taxon>Sporosarcina</taxon>
    </lineage>
</organism>
<dbReference type="NCBIfam" id="TIGR03656">
    <property type="entry name" value="IsdC"/>
    <property type="match status" value="1"/>
</dbReference>
<evidence type="ECO:0000256" key="1">
    <source>
        <dbReference type="ARBA" id="ARBA00004168"/>
    </source>
</evidence>
<comment type="subcellular location">
    <subcellularLocation>
        <location evidence="1">Secreted</location>
        <location evidence="1">Cell wall</location>
        <topology evidence="1">Peptidoglycan-anchor</topology>
    </subcellularLocation>
</comment>
<feature type="domain" description="NEAT" evidence="9">
    <location>
        <begin position="34"/>
        <end position="150"/>
    </location>
</feature>
<dbReference type="STRING" id="759851.SAMN04244570_0218"/>
<gene>
    <name evidence="10" type="primary">isdC</name>
    <name evidence="10" type="ORF">HMPREF9372_2612</name>
</gene>
<protein>
    <submittedName>
        <fullName evidence="10">Iron (Fe2+)-regulated surface determinant protein IsdC</fullName>
    </submittedName>
</protein>
<evidence type="ECO:0000256" key="7">
    <source>
        <dbReference type="SAM" id="MobiDB-lite"/>
    </source>
</evidence>
<dbReference type="InterPro" id="IPR050436">
    <property type="entry name" value="IsdA"/>
</dbReference>
<keyword evidence="8" id="KW-0812">Transmembrane</keyword>
<dbReference type="GO" id="GO:0030492">
    <property type="term" value="F:hemoglobin binding"/>
    <property type="evidence" value="ECO:0007669"/>
    <property type="project" value="InterPro"/>
</dbReference>
<accession>F9DUY1</accession>
<dbReference type="eggNOG" id="COG5386">
    <property type="taxonomic scope" value="Bacteria"/>
</dbReference>